<sequence>MTIHTEARDGSLRPDSLAAYLRDDPNALTTLDPTTGLPPLATAAVAGFPDVVQLLITRDAPVDALSRDGGTALLLTMKDGAKDRARIAQLLLAKMGPGSVDSTSAANSNNTPLMYATVKGDIDSIRLLVEAGASITKTNDAGLTAMGMAPSGKVKLSLEGRKKEKGIFARLASAALETAKFAVSWVQKKATGVLKRLFNWSPVVDKVLDEKINDGETPNDDVFLDNIDDFVQETPSLQRFFKDKDYIQQLAKKAVELKNDTSTSLGDPNVLPKTIKVTLHQQVIYCDDSSSMKRDGRWAAQAELVARIARITTRVLPDGDGVALRFINQDVDQSDKLSLEQLKAIMDKVSWVPSPNGETAIGTFLRRKILEPMVYSKIEAQPPTLRRPLLVSIITDGMPSQEDNGTLVEMIKECGTKLVGAGYPRESVKFLQGIAANDEIRNDIFVVTEQLDDKFRSFRDNERDLDRWLIETLFTPIMRR</sequence>
<name>A0A8H6TS41_MYCCL</name>
<dbReference type="Pfam" id="PF12796">
    <property type="entry name" value="Ank_2"/>
    <property type="match status" value="1"/>
</dbReference>
<dbReference type="Proteomes" id="UP000613580">
    <property type="component" value="Unassembled WGS sequence"/>
</dbReference>
<organism evidence="2 3">
    <name type="scientific">Mycena chlorophos</name>
    <name type="common">Agaric fungus</name>
    <name type="synonym">Agaricus chlorophos</name>
    <dbReference type="NCBI Taxonomy" id="658473"/>
    <lineage>
        <taxon>Eukaryota</taxon>
        <taxon>Fungi</taxon>
        <taxon>Dikarya</taxon>
        <taxon>Basidiomycota</taxon>
        <taxon>Agaricomycotina</taxon>
        <taxon>Agaricomycetes</taxon>
        <taxon>Agaricomycetidae</taxon>
        <taxon>Agaricales</taxon>
        <taxon>Marasmiineae</taxon>
        <taxon>Mycenaceae</taxon>
        <taxon>Mycena</taxon>
    </lineage>
</organism>
<evidence type="ECO:0000313" key="2">
    <source>
        <dbReference type="EMBL" id="KAF7322311.1"/>
    </source>
</evidence>
<gene>
    <name evidence="2" type="ORF">HMN09_00008800</name>
</gene>
<comment type="caution">
    <text evidence="2">The sequence shown here is derived from an EMBL/GenBank/DDBJ whole genome shotgun (WGS) entry which is preliminary data.</text>
</comment>
<dbReference type="Gene3D" id="1.25.40.20">
    <property type="entry name" value="Ankyrin repeat-containing domain"/>
    <property type="match status" value="1"/>
</dbReference>
<evidence type="ECO:0000313" key="3">
    <source>
        <dbReference type="Proteomes" id="UP000613580"/>
    </source>
</evidence>
<keyword evidence="1" id="KW-0040">ANK repeat</keyword>
<feature type="repeat" description="ANK" evidence="1">
    <location>
        <begin position="35"/>
        <end position="67"/>
    </location>
</feature>
<feature type="repeat" description="ANK" evidence="1">
    <location>
        <begin position="108"/>
        <end position="140"/>
    </location>
</feature>
<dbReference type="SMART" id="SM00248">
    <property type="entry name" value="ANK"/>
    <property type="match status" value="3"/>
</dbReference>
<dbReference type="OrthoDB" id="2142040at2759"/>
<dbReference type="EMBL" id="JACAZE010000001">
    <property type="protein sequence ID" value="KAF7322311.1"/>
    <property type="molecule type" value="Genomic_DNA"/>
</dbReference>
<proteinExistence type="predicted"/>
<protein>
    <submittedName>
        <fullName evidence="2">ANK-REP-REGION domain-containing protein</fullName>
    </submittedName>
</protein>
<dbReference type="SUPFAM" id="SSF53300">
    <property type="entry name" value="vWA-like"/>
    <property type="match status" value="1"/>
</dbReference>
<dbReference type="PANTHER" id="PTHR34706:SF3">
    <property type="entry name" value="ANKYRIN REPEAT PROTEIN (AFU_ORTHOLOGUE AFUA_7G06200)"/>
    <property type="match status" value="1"/>
</dbReference>
<dbReference type="PROSITE" id="PS50088">
    <property type="entry name" value="ANK_REPEAT"/>
    <property type="match status" value="2"/>
</dbReference>
<dbReference type="Gene3D" id="3.40.50.410">
    <property type="entry name" value="von Willebrand factor, type A domain"/>
    <property type="match status" value="1"/>
</dbReference>
<dbReference type="PROSITE" id="PS50297">
    <property type="entry name" value="ANK_REP_REGION"/>
    <property type="match status" value="1"/>
</dbReference>
<keyword evidence="3" id="KW-1185">Reference proteome</keyword>
<dbReference type="AlphaFoldDB" id="A0A8H6TS41"/>
<evidence type="ECO:0000256" key="1">
    <source>
        <dbReference type="PROSITE-ProRule" id="PRU00023"/>
    </source>
</evidence>
<dbReference type="InterPro" id="IPR036465">
    <property type="entry name" value="vWFA_dom_sf"/>
</dbReference>
<dbReference type="InterPro" id="IPR002110">
    <property type="entry name" value="Ankyrin_rpt"/>
</dbReference>
<reference evidence="2" key="1">
    <citation type="submission" date="2020-05" db="EMBL/GenBank/DDBJ databases">
        <title>Mycena genomes resolve the evolution of fungal bioluminescence.</title>
        <authorList>
            <person name="Tsai I.J."/>
        </authorList>
    </citation>
    <scope>NUCLEOTIDE SEQUENCE</scope>
    <source>
        <strain evidence="2">110903Hualien_Pintung</strain>
    </source>
</reference>
<accession>A0A8H6TS41</accession>
<dbReference type="InterPro" id="IPR036770">
    <property type="entry name" value="Ankyrin_rpt-contain_sf"/>
</dbReference>
<dbReference type="PANTHER" id="PTHR34706">
    <property type="entry name" value="SLR1338 PROTEIN"/>
    <property type="match status" value="1"/>
</dbReference>
<dbReference type="SUPFAM" id="SSF48403">
    <property type="entry name" value="Ankyrin repeat"/>
    <property type="match status" value="1"/>
</dbReference>